<feature type="domain" description="Non-structural maintenance of chromosome element 4 C-terminal" evidence="9">
    <location>
        <begin position="266"/>
        <end position="350"/>
    </location>
</feature>
<dbReference type="AlphaFoldDB" id="A0A2H9TND1"/>
<evidence type="ECO:0000256" key="1">
    <source>
        <dbReference type="ARBA" id="ARBA00004123"/>
    </source>
</evidence>
<dbReference type="OrthoDB" id="361242at2759"/>
<keyword evidence="5 7" id="KW-0234">DNA repair</keyword>
<evidence type="ECO:0000256" key="7">
    <source>
        <dbReference type="RuleBase" id="RU365071"/>
    </source>
</evidence>
<dbReference type="Proteomes" id="UP000240830">
    <property type="component" value="Unassembled WGS sequence"/>
</dbReference>
<gene>
    <name evidence="10" type="ORF">PSACC_00911</name>
</gene>
<dbReference type="Pfam" id="PF08743">
    <property type="entry name" value="Nse4_C"/>
    <property type="match status" value="1"/>
</dbReference>
<feature type="region of interest" description="Disordered" evidence="8">
    <location>
        <begin position="1"/>
        <end position="41"/>
    </location>
</feature>
<accession>A0A2H9TND1</accession>
<dbReference type="STRING" id="1246581.A0A2H9TND1"/>
<evidence type="ECO:0000256" key="8">
    <source>
        <dbReference type="SAM" id="MobiDB-lite"/>
    </source>
</evidence>
<evidence type="ECO:0000313" key="11">
    <source>
        <dbReference type="Proteomes" id="UP000240830"/>
    </source>
</evidence>
<comment type="subcellular location">
    <subcellularLocation>
        <location evidence="1 7">Nucleus</location>
    </subcellularLocation>
</comment>
<keyword evidence="4 7" id="KW-0233">DNA recombination</keyword>
<organism evidence="10 11">
    <name type="scientific">Paramicrosporidium saccamoebae</name>
    <dbReference type="NCBI Taxonomy" id="1246581"/>
    <lineage>
        <taxon>Eukaryota</taxon>
        <taxon>Fungi</taxon>
        <taxon>Fungi incertae sedis</taxon>
        <taxon>Cryptomycota</taxon>
        <taxon>Cryptomycota incertae sedis</taxon>
        <taxon>Paramicrosporidium</taxon>
    </lineage>
</organism>
<comment type="function">
    <text evidence="7">Component of the SMC5-SMC6 complex, that promotes sister chromatid alignment after DNA damage and facilitates double-stranded DNA breaks (DSBs) repair via homologous recombination between sister chromatids.</text>
</comment>
<dbReference type="EMBL" id="MTSL01000072">
    <property type="protein sequence ID" value="PJF19278.1"/>
    <property type="molecule type" value="Genomic_DNA"/>
</dbReference>
<comment type="caution">
    <text evidence="10">The sequence shown here is derived from an EMBL/GenBank/DDBJ whole genome shotgun (WGS) entry which is preliminary data.</text>
</comment>
<protein>
    <recommendedName>
        <fullName evidence="7">Non-structural maintenance of chromosomes element 4</fullName>
    </recommendedName>
</protein>
<dbReference type="PANTHER" id="PTHR16140:SF0">
    <property type="entry name" value="NON-STRUCTURAL MAINTENANCE OF CHROMOSOMES ELEMENT 4"/>
    <property type="match status" value="1"/>
</dbReference>
<name>A0A2H9TND1_9FUNG</name>
<dbReference type="GO" id="GO:0005634">
    <property type="term" value="C:nucleus"/>
    <property type="evidence" value="ECO:0007669"/>
    <property type="project" value="UniProtKB-SubCell"/>
</dbReference>
<evidence type="ECO:0000256" key="4">
    <source>
        <dbReference type="ARBA" id="ARBA00023172"/>
    </source>
</evidence>
<evidence type="ECO:0000256" key="5">
    <source>
        <dbReference type="ARBA" id="ARBA00023204"/>
    </source>
</evidence>
<evidence type="ECO:0000313" key="10">
    <source>
        <dbReference type="EMBL" id="PJF19278.1"/>
    </source>
</evidence>
<dbReference type="PANTHER" id="PTHR16140">
    <property type="entry name" value="NON-STRUCTURAL MAINTENANCE OF CHROMOSOMES ELEMENT 4"/>
    <property type="match status" value="1"/>
</dbReference>
<evidence type="ECO:0000256" key="6">
    <source>
        <dbReference type="ARBA" id="ARBA00023242"/>
    </source>
</evidence>
<comment type="similarity">
    <text evidence="2 7">Belongs to the NSE4 family.</text>
</comment>
<proteinExistence type="inferred from homology"/>
<dbReference type="GO" id="GO:0006310">
    <property type="term" value="P:DNA recombination"/>
    <property type="evidence" value="ECO:0007669"/>
    <property type="project" value="UniProtKB-UniRule"/>
</dbReference>
<reference evidence="10 11" key="1">
    <citation type="submission" date="2016-10" db="EMBL/GenBank/DDBJ databases">
        <title>The genome of Paramicrosporidium saccamoebae is the missing link in understanding Cryptomycota and Microsporidia evolution.</title>
        <authorList>
            <person name="Quandt C.A."/>
            <person name="Beaudet D."/>
            <person name="Corsaro D."/>
            <person name="Michel R."/>
            <person name="Corradi N."/>
            <person name="James T."/>
        </authorList>
    </citation>
    <scope>NUCLEOTIDE SEQUENCE [LARGE SCALE GENOMIC DNA]</scope>
    <source>
        <strain evidence="10 11">KSL3</strain>
    </source>
</reference>
<keyword evidence="6 7" id="KW-0539">Nucleus</keyword>
<evidence type="ECO:0000259" key="9">
    <source>
        <dbReference type="Pfam" id="PF08743"/>
    </source>
</evidence>
<keyword evidence="3 7" id="KW-0227">DNA damage</keyword>
<evidence type="ECO:0000256" key="3">
    <source>
        <dbReference type="ARBA" id="ARBA00022763"/>
    </source>
</evidence>
<evidence type="ECO:0000256" key="2">
    <source>
        <dbReference type="ARBA" id="ARBA00008997"/>
    </source>
</evidence>
<dbReference type="InterPro" id="IPR014854">
    <property type="entry name" value="Nse4_C"/>
</dbReference>
<dbReference type="GO" id="GO:0030915">
    <property type="term" value="C:Smc5-Smc6 complex"/>
    <property type="evidence" value="ECO:0007669"/>
    <property type="project" value="UniProtKB-UniRule"/>
</dbReference>
<comment type="subunit">
    <text evidence="7">Component of the SMC5-SMC6 complex.</text>
</comment>
<dbReference type="GO" id="GO:0006281">
    <property type="term" value="P:DNA repair"/>
    <property type="evidence" value="ECO:0007669"/>
    <property type="project" value="UniProtKB-UniRule"/>
</dbReference>
<sequence>MLSAEVSSPRRGTRKSAESGNVSGEELFSQPLQDTIQSGEEDIYTQARTQLAEELSRTTSRFNPHPDEAEVRDVRSGYAKLLGEVRQRKGDLMQPESTRLQDMLLDANRLMNRVRTTADASLDSRFVAMSADIGAEKINKLAAGSMDYSVSDFSTLVKMVLTRPTGTNVVGLDDNDNGESYDWASIGEIAERHWQGVTAPDFFLGPITVEPKEKRPRAKSVREQKTVEAVVQPTVLGAADAGSAGGSETAEKVRLVYRALEALPSPVPFYKFIIHPTSFSRTVENLFYLSFLANDNRVRLESSDRDGLVIYIIEEDEEDTAKPKFQRIYPMTMALWREKIAEYAIKRPLLDF</sequence>
<keyword evidence="11" id="KW-1185">Reference proteome</keyword>
<dbReference type="InterPro" id="IPR027786">
    <property type="entry name" value="Nse4/EID"/>
</dbReference>